<dbReference type="RefSeq" id="WP_399646032.1">
    <property type="nucleotide sequence ID" value="NZ_JBITYG010000002.1"/>
</dbReference>
<organism evidence="3 4">
    <name type="scientific">Streptomyces fildesensis</name>
    <dbReference type="NCBI Taxonomy" id="375757"/>
    <lineage>
        <taxon>Bacteria</taxon>
        <taxon>Bacillati</taxon>
        <taxon>Actinomycetota</taxon>
        <taxon>Actinomycetes</taxon>
        <taxon>Kitasatosporales</taxon>
        <taxon>Streptomycetaceae</taxon>
        <taxon>Streptomyces</taxon>
    </lineage>
</organism>
<reference evidence="3 4" key="1">
    <citation type="submission" date="2024-10" db="EMBL/GenBank/DDBJ databases">
        <title>The Natural Products Discovery Center: Release of the First 8490 Sequenced Strains for Exploring Actinobacteria Biosynthetic Diversity.</title>
        <authorList>
            <person name="Kalkreuter E."/>
            <person name="Kautsar S.A."/>
            <person name="Yang D."/>
            <person name="Bader C.D."/>
            <person name="Teijaro C.N."/>
            <person name="Fluegel L."/>
            <person name="Davis C.M."/>
            <person name="Simpson J.R."/>
            <person name="Lauterbach L."/>
            <person name="Steele A.D."/>
            <person name="Gui C."/>
            <person name="Meng S."/>
            <person name="Li G."/>
            <person name="Viehrig K."/>
            <person name="Ye F."/>
            <person name="Su P."/>
            <person name="Kiefer A.F."/>
            <person name="Nichols A."/>
            <person name="Cepeda A.J."/>
            <person name="Yan W."/>
            <person name="Fan B."/>
            <person name="Jiang Y."/>
            <person name="Adhikari A."/>
            <person name="Zheng C.-J."/>
            <person name="Schuster L."/>
            <person name="Cowan T.M."/>
            <person name="Smanski M.J."/>
            <person name="Chevrette M.G."/>
            <person name="De Carvalho L.P.S."/>
            <person name="Shen B."/>
        </authorList>
    </citation>
    <scope>NUCLEOTIDE SEQUENCE [LARGE SCALE GENOMIC DNA]</scope>
    <source>
        <strain evidence="3 4">NPDC053399</strain>
    </source>
</reference>
<evidence type="ECO:0000313" key="4">
    <source>
        <dbReference type="Proteomes" id="UP001614394"/>
    </source>
</evidence>
<sequence length="1136" mass="118750">MTLDLQAWLTTPAVPGTAAGSPAGDGTLLPGVPRGDDRLRAVIALAASFPERAAASTTADGTPGGARPPVFAAAEDEQHSRSTAVAGWLRRAAGDPASAGVLLDHLAATGRELGDGLRPVALRDPSVVPDWAHALIGFLRAQPAATTAETGAPGAITASFRTAAGALLPYDLTGTADTASVLGVQVLDSARADLAETLVRRLTEALDLPMRYEVQSSSAHPGGGDWDAQGGPDASQEGWLARLERLPALAFLVGTACRHWQHVYTEMFARLASDRELLRTRLWDGADPGALAAVHGDAGDRHAGGRSVALLHFADGQGVVYKPKDLRHATAYMDLVRDLNAAGLSPELHVRTVLVRSDHSTPDDDAATGPAADPVTEHEPDHGDAYGWEELVPALPCTDREGFARFYRRLGMTVRLVQLLEGRDLWSDNLLASGEYPVITDLECLLYPRVQTPPALPAGQGGLLDVLESTVVRTAMAVQPWVPSKDRPVVDIGCLSRADDLEIEPGKPALPLPPYRPVHDGEKADPWEYADEVVAGYRDMHRTLAGMRDRLASPDGPLAGFKGVWVRYIWRHTWDGYKILRTSTSPLALSDGATRETVIAGALRGAVAARAGDSARGDLLEVVLSELDSYRVLDIPFFRSLTTSSSVFTAQGHEIPGHFQSTAWDRLHARITELDRFDLDLHTAVLSGCIDAARSGTQLPPATTAASRGPAPLSVPTSGELLDHAVRLGDRMLADRQRTAAGGGWIGLSWYPATGLRQVEVLSGVDLVTSGVGVALFLAELWSATGSPRFRQAAHETLWAAAALIDPRHPASFGFARDTRLASGVPVPGGLAGPGSLIHALARGAETLAEPAFLDVARALVPGAAALAAAPAGRSSARDADRLPYQDSPLGAAGLLLNLLRLRRATGAGTTGVATDADAAIRDLAEAARRELAGDAPAGRFTTPATFLDLVPTGADSIAAALARTVAEAPGLLADPDAARALLRAHRFTTTARGGRLACLDTAVSLGTGAVHPGDLAGLTPPVTAAEIAALGTRELVAAAGEALTSAEAGLLHTLDDDLVGSTAETLVPGPFFDGREAAGVLVAELLRRHHATGSWFGDRAADDRVNLGALDGGAAVGLLLLRLIDPATAPLATLR</sequence>
<dbReference type="Proteomes" id="UP001614394">
    <property type="component" value="Unassembled WGS sequence"/>
</dbReference>
<dbReference type="InterPro" id="IPR008928">
    <property type="entry name" value="6-hairpin_glycosidase_sf"/>
</dbReference>
<dbReference type="Pfam" id="PF13575">
    <property type="entry name" value="DUF4135"/>
    <property type="match status" value="1"/>
</dbReference>
<keyword evidence="4" id="KW-1185">Reference proteome</keyword>
<dbReference type="SUPFAM" id="SSF48208">
    <property type="entry name" value="Six-hairpin glycosidases"/>
    <property type="match status" value="1"/>
</dbReference>
<feature type="compositionally biased region" description="Basic and acidic residues" evidence="1">
    <location>
        <begin position="375"/>
        <end position="384"/>
    </location>
</feature>
<gene>
    <name evidence="3" type="ORF">ACIGXA_08880</name>
</gene>
<dbReference type="Gene3D" id="1.50.10.20">
    <property type="match status" value="1"/>
</dbReference>
<name>A0ABW8C2H8_9ACTN</name>
<evidence type="ECO:0000256" key="1">
    <source>
        <dbReference type="SAM" id="MobiDB-lite"/>
    </source>
</evidence>
<comment type="caution">
    <text evidence="3">The sequence shown here is derived from an EMBL/GenBank/DDBJ whole genome shotgun (WGS) entry which is preliminary data.</text>
</comment>
<feature type="region of interest" description="Disordered" evidence="1">
    <location>
        <begin position="214"/>
        <end position="234"/>
    </location>
</feature>
<feature type="region of interest" description="Disordered" evidence="1">
    <location>
        <begin position="358"/>
        <end position="384"/>
    </location>
</feature>
<feature type="region of interest" description="Disordered" evidence="1">
    <location>
        <begin position="13"/>
        <end position="32"/>
    </location>
</feature>
<feature type="domain" description="Lantibiotic biosynthesis protein dehydration" evidence="2">
    <location>
        <begin position="247"/>
        <end position="639"/>
    </location>
</feature>
<evidence type="ECO:0000313" key="3">
    <source>
        <dbReference type="EMBL" id="MFI9100629.1"/>
    </source>
</evidence>
<dbReference type="InterPro" id="IPR025410">
    <property type="entry name" value="Lant_dehyd"/>
</dbReference>
<evidence type="ECO:0000259" key="2">
    <source>
        <dbReference type="Pfam" id="PF13575"/>
    </source>
</evidence>
<dbReference type="EMBL" id="JBITYG010000002">
    <property type="protein sequence ID" value="MFI9100629.1"/>
    <property type="molecule type" value="Genomic_DNA"/>
</dbReference>
<protein>
    <submittedName>
        <fullName evidence="3">DUF4135 domain-containing protein</fullName>
    </submittedName>
</protein>
<proteinExistence type="predicted"/>
<accession>A0ABW8C2H8</accession>